<comment type="caution">
    <text evidence="9">The sequence shown here is derived from an EMBL/GenBank/DDBJ whole genome shotgun (WGS) entry which is preliminary data.</text>
</comment>
<evidence type="ECO:0000256" key="6">
    <source>
        <dbReference type="SAM" id="MobiDB-lite"/>
    </source>
</evidence>
<feature type="region of interest" description="Disordered" evidence="6">
    <location>
        <begin position="330"/>
        <end position="361"/>
    </location>
</feature>
<dbReference type="OrthoDB" id="61113at2759"/>
<dbReference type="AlphaFoldDB" id="A0A9P4VRD1"/>
<dbReference type="PANTHER" id="PTHR33048:SF47">
    <property type="entry name" value="INTEGRAL MEMBRANE PROTEIN-RELATED"/>
    <property type="match status" value="1"/>
</dbReference>
<sequence>MTVSGETSALMGYFHDQRPEEHDNVLDESPETEIEHSGSRLAAENIYMPQFRPDSELPFIYKAKTIVAISAGFAVLGFITSTIGNIIVCLLPQYGLGQHEGDLTLLQGRDFLYWIQFANSTYALSTGLIKISILMQYIRLAGVSHRTFRIVCSWVTAVVTCWCIAYFFVVVFACNPRRRSWEKWVPGKCFGYGSLDVTELLVAYASHAGSNTVFDFIVYLLPIPILRTINLSKKSKRGLIGLFSVGAVVCTTTTARLLLILISKLGNDRTSPDRTHHAAPVVLLGCLEVMIAITAASIPTFWPLILRLRGSGIWVTSEVRVESAPMTGADKGYTGSDGGSDGHELTLVGTGSSKGGTGTGWQDEDEVRLVRGYGHAYVEEWAKGKGGVVEAGAVEEGNMISIESARVHVLKEGK</sequence>
<dbReference type="EMBL" id="MU006095">
    <property type="protein sequence ID" value="KAF2839265.1"/>
    <property type="molecule type" value="Genomic_DNA"/>
</dbReference>
<feature type="transmembrane region" description="Helical" evidence="7">
    <location>
        <begin position="282"/>
        <end position="305"/>
    </location>
</feature>
<evidence type="ECO:0000256" key="1">
    <source>
        <dbReference type="ARBA" id="ARBA00004141"/>
    </source>
</evidence>
<dbReference type="PANTHER" id="PTHR33048">
    <property type="entry name" value="PTH11-LIKE INTEGRAL MEMBRANE PROTEIN (AFU_ORTHOLOGUE AFUA_5G11245)"/>
    <property type="match status" value="1"/>
</dbReference>
<evidence type="ECO:0000313" key="10">
    <source>
        <dbReference type="Proteomes" id="UP000799429"/>
    </source>
</evidence>
<name>A0A9P4VRD1_9PEZI</name>
<feature type="transmembrane region" description="Helical" evidence="7">
    <location>
        <begin position="66"/>
        <end position="94"/>
    </location>
</feature>
<dbReference type="InterPro" id="IPR052337">
    <property type="entry name" value="SAT4-like"/>
</dbReference>
<evidence type="ECO:0000313" key="9">
    <source>
        <dbReference type="EMBL" id="KAF2839265.1"/>
    </source>
</evidence>
<evidence type="ECO:0000259" key="8">
    <source>
        <dbReference type="Pfam" id="PF20684"/>
    </source>
</evidence>
<organism evidence="9 10">
    <name type="scientific">Patellaria atrata CBS 101060</name>
    <dbReference type="NCBI Taxonomy" id="1346257"/>
    <lineage>
        <taxon>Eukaryota</taxon>
        <taxon>Fungi</taxon>
        <taxon>Dikarya</taxon>
        <taxon>Ascomycota</taxon>
        <taxon>Pezizomycotina</taxon>
        <taxon>Dothideomycetes</taxon>
        <taxon>Dothideomycetes incertae sedis</taxon>
        <taxon>Patellariales</taxon>
        <taxon>Patellariaceae</taxon>
        <taxon>Patellaria</taxon>
    </lineage>
</organism>
<evidence type="ECO:0000256" key="3">
    <source>
        <dbReference type="ARBA" id="ARBA00022989"/>
    </source>
</evidence>
<evidence type="ECO:0000256" key="4">
    <source>
        <dbReference type="ARBA" id="ARBA00023136"/>
    </source>
</evidence>
<gene>
    <name evidence="9" type="ORF">M501DRAFT_992236</name>
</gene>
<feature type="transmembrane region" description="Helical" evidence="7">
    <location>
        <begin position="238"/>
        <end position="262"/>
    </location>
</feature>
<proteinExistence type="inferred from homology"/>
<dbReference type="InterPro" id="IPR049326">
    <property type="entry name" value="Rhodopsin_dom_fungi"/>
</dbReference>
<comment type="subcellular location">
    <subcellularLocation>
        <location evidence="1">Membrane</location>
        <topology evidence="1">Multi-pass membrane protein</topology>
    </subcellularLocation>
</comment>
<accession>A0A9P4VRD1</accession>
<dbReference type="Pfam" id="PF20684">
    <property type="entry name" value="Fung_rhodopsin"/>
    <property type="match status" value="1"/>
</dbReference>
<protein>
    <recommendedName>
        <fullName evidence="8">Rhodopsin domain-containing protein</fullName>
    </recommendedName>
</protein>
<reference evidence="9" key="1">
    <citation type="journal article" date="2020" name="Stud. Mycol.">
        <title>101 Dothideomycetes genomes: a test case for predicting lifestyles and emergence of pathogens.</title>
        <authorList>
            <person name="Haridas S."/>
            <person name="Albert R."/>
            <person name="Binder M."/>
            <person name="Bloem J."/>
            <person name="Labutti K."/>
            <person name="Salamov A."/>
            <person name="Andreopoulos B."/>
            <person name="Baker S."/>
            <person name="Barry K."/>
            <person name="Bills G."/>
            <person name="Bluhm B."/>
            <person name="Cannon C."/>
            <person name="Castanera R."/>
            <person name="Culley D."/>
            <person name="Daum C."/>
            <person name="Ezra D."/>
            <person name="Gonzalez J."/>
            <person name="Henrissat B."/>
            <person name="Kuo A."/>
            <person name="Liang C."/>
            <person name="Lipzen A."/>
            <person name="Lutzoni F."/>
            <person name="Magnuson J."/>
            <person name="Mondo S."/>
            <person name="Nolan M."/>
            <person name="Ohm R."/>
            <person name="Pangilinan J."/>
            <person name="Park H.-J."/>
            <person name="Ramirez L."/>
            <person name="Alfaro M."/>
            <person name="Sun H."/>
            <person name="Tritt A."/>
            <person name="Yoshinaga Y."/>
            <person name="Zwiers L.-H."/>
            <person name="Turgeon B."/>
            <person name="Goodwin S."/>
            <person name="Spatafora J."/>
            <person name="Crous P."/>
            <person name="Grigoriev I."/>
        </authorList>
    </citation>
    <scope>NUCLEOTIDE SEQUENCE</scope>
    <source>
        <strain evidence="9">CBS 101060</strain>
    </source>
</reference>
<dbReference type="GO" id="GO:0016020">
    <property type="term" value="C:membrane"/>
    <property type="evidence" value="ECO:0007669"/>
    <property type="project" value="UniProtKB-SubCell"/>
</dbReference>
<evidence type="ECO:0000256" key="7">
    <source>
        <dbReference type="SAM" id="Phobius"/>
    </source>
</evidence>
<feature type="domain" description="Rhodopsin" evidence="8">
    <location>
        <begin position="74"/>
        <end position="305"/>
    </location>
</feature>
<keyword evidence="3 7" id="KW-1133">Transmembrane helix</keyword>
<evidence type="ECO:0000256" key="2">
    <source>
        <dbReference type="ARBA" id="ARBA00022692"/>
    </source>
</evidence>
<keyword evidence="10" id="KW-1185">Reference proteome</keyword>
<evidence type="ECO:0000256" key="5">
    <source>
        <dbReference type="ARBA" id="ARBA00038359"/>
    </source>
</evidence>
<feature type="transmembrane region" description="Helical" evidence="7">
    <location>
        <begin position="150"/>
        <end position="173"/>
    </location>
</feature>
<dbReference type="Proteomes" id="UP000799429">
    <property type="component" value="Unassembled WGS sequence"/>
</dbReference>
<keyword evidence="2 7" id="KW-0812">Transmembrane</keyword>
<comment type="similarity">
    <text evidence="5">Belongs to the SAT4 family.</text>
</comment>
<feature type="transmembrane region" description="Helical" evidence="7">
    <location>
        <begin position="201"/>
        <end position="226"/>
    </location>
</feature>
<keyword evidence="4 7" id="KW-0472">Membrane</keyword>
<feature type="transmembrane region" description="Helical" evidence="7">
    <location>
        <begin position="114"/>
        <end position="138"/>
    </location>
</feature>